<dbReference type="EMBL" id="WBMS02000004">
    <property type="protein sequence ID" value="MWA00168.1"/>
    <property type="molecule type" value="Genomic_DNA"/>
</dbReference>
<keyword evidence="1" id="KW-0472">Membrane</keyword>
<proteinExistence type="predicted"/>
<sequence length="160" mass="16825">MNTADNVLIALAVLALVLYRQLRARPVGERRLYTLPAVLAVIGVAQGGLLDGAHVALSVALIAAEAVAAVAFGALRAVTVRLWREKDGELWRRGTGWTLAAWLVSILSRVGFLAAGHALGLKLGASVFLVFLALTLIVQNLLVAWRGRRITGPAAASVAS</sequence>
<gene>
    <name evidence="2" type="ORF">F8568_007225</name>
</gene>
<dbReference type="RefSeq" id="WP_151592679.1">
    <property type="nucleotide sequence ID" value="NZ_WBMS02000004.1"/>
</dbReference>
<feature type="transmembrane region" description="Helical" evidence="1">
    <location>
        <begin position="55"/>
        <end position="78"/>
    </location>
</feature>
<keyword evidence="3" id="KW-1185">Reference proteome</keyword>
<evidence type="ECO:0000256" key="1">
    <source>
        <dbReference type="SAM" id="Phobius"/>
    </source>
</evidence>
<feature type="transmembrane region" description="Helical" evidence="1">
    <location>
        <begin position="6"/>
        <end position="22"/>
    </location>
</feature>
<comment type="caution">
    <text evidence="2">The sequence shown here is derived from an EMBL/GenBank/DDBJ whole genome shotgun (WGS) entry which is preliminary data.</text>
</comment>
<feature type="transmembrane region" description="Helical" evidence="1">
    <location>
        <begin position="125"/>
        <end position="145"/>
    </location>
</feature>
<evidence type="ECO:0000313" key="2">
    <source>
        <dbReference type="EMBL" id="MWA00168.1"/>
    </source>
</evidence>
<feature type="transmembrane region" description="Helical" evidence="1">
    <location>
        <begin position="99"/>
        <end position="119"/>
    </location>
</feature>
<protein>
    <submittedName>
        <fullName evidence="2">DUF1453 domain-containing protein</fullName>
    </submittedName>
</protein>
<accession>A0A6I4M2G4</accession>
<keyword evidence="1" id="KW-1133">Transmembrane helix</keyword>
<organism evidence="2 3">
    <name type="scientific">Actinomadura physcomitrii</name>
    <dbReference type="NCBI Taxonomy" id="2650748"/>
    <lineage>
        <taxon>Bacteria</taxon>
        <taxon>Bacillati</taxon>
        <taxon>Actinomycetota</taxon>
        <taxon>Actinomycetes</taxon>
        <taxon>Streptosporangiales</taxon>
        <taxon>Thermomonosporaceae</taxon>
        <taxon>Actinomadura</taxon>
    </lineage>
</organism>
<dbReference type="Proteomes" id="UP000462055">
    <property type="component" value="Unassembled WGS sequence"/>
</dbReference>
<feature type="transmembrane region" description="Helical" evidence="1">
    <location>
        <begin position="32"/>
        <end position="49"/>
    </location>
</feature>
<reference evidence="2" key="1">
    <citation type="submission" date="2019-12" db="EMBL/GenBank/DDBJ databases">
        <title>Actinomadura physcomitrii sp. nov., a novel actinomycete isolated from moss [Physcomitrium sphaericum (Ludw) Fuernr].</title>
        <authorList>
            <person name="Zhuang X."/>
        </authorList>
    </citation>
    <scope>NUCLEOTIDE SEQUENCE [LARGE SCALE GENOMIC DNA]</scope>
    <source>
        <strain evidence="2">LD22</strain>
    </source>
</reference>
<evidence type="ECO:0000313" key="3">
    <source>
        <dbReference type="Proteomes" id="UP000462055"/>
    </source>
</evidence>
<keyword evidence="1" id="KW-0812">Transmembrane</keyword>
<dbReference type="AlphaFoldDB" id="A0A6I4M2G4"/>
<name>A0A6I4M2G4_9ACTN</name>